<dbReference type="Gramene" id="rna-CFP56_37583">
    <property type="protein sequence ID" value="cds-POE96005.1"/>
    <property type="gene ID" value="gene-CFP56_37583"/>
</dbReference>
<dbReference type="Proteomes" id="UP000237347">
    <property type="component" value="Unassembled WGS sequence"/>
</dbReference>
<comment type="caution">
    <text evidence="1">The sequence shown here is derived from an EMBL/GenBank/DDBJ whole genome shotgun (WGS) entry which is preliminary data.</text>
</comment>
<evidence type="ECO:0000313" key="1">
    <source>
        <dbReference type="EMBL" id="KAK7834234.1"/>
    </source>
</evidence>
<dbReference type="AlphaFoldDB" id="A0AAW0K5L7"/>
<gene>
    <name evidence="1" type="ORF">CFP56_024812</name>
</gene>
<reference evidence="1 2" key="1">
    <citation type="journal article" date="2018" name="Sci. Data">
        <title>The draft genome sequence of cork oak.</title>
        <authorList>
            <person name="Ramos A.M."/>
            <person name="Usie A."/>
            <person name="Barbosa P."/>
            <person name="Barros P.M."/>
            <person name="Capote T."/>
            <person name="Chaves I."/>
            <person name="Simoes F."/>
            <person name="Abreu I."/>
            <person name="Carrasquinho I."/>
            <person name="Faro C."/>
            <person name="Guimaraes J.B."/>
            <person name="Mendonca D."/>
            <person name="Nobrega F."/>
            <person name="Rodrigues L."/>
            <person name="Saibo N.J.M."/>
            <person name="Varela M.C."/>
            <person name="Egas C."/>
            <person name="Matos J."/>
            <person name="Miguel C.M."/>
            <person name="Oliveira M.M."/>
            <person name="Ricardo C.P."/>
            <person name="Goncalves S."/>
        </authorList>
    </citation>
    <scope>NUCLEOTIDE SEQUENCE [LARGE SCALE GENOMIC DNA]</scope>
    <source>
        <strain evidence="2">cv. HL8</strain>
    </source>
</reference>
<proteinExistence type="predicted"/>
<protein>
    <submittedName>
        <fullName evidence="1">Uncharacterized protein</fullName>
    </submittedName>
</protein>
<name>A0AAW0K5L7_QUESU</name>
<keyword evidence="2" id="KW-1185">Reference proteome</keyword>
<dbReference type="EMBL" id="PKMF04000390">
    <property type="protein sequence ID" value="KAK7834234.1"/>
    <property type="molecule type" value="Genomic_DNA"/>
</dbReference>
<evidence type="ECO:0000313" key="2">
    <source>
        <dbReference type="Proteomes" id="UP000237347"/>
    </source>
</evidence>
<sequence>MLKKSEMRDEGALAGRNIESYQYEEVMRELEFVKLELSKLKLHKAYVLEEKSRMEKEVKALSSKMLSYLNSVKALRK</sequence>
<organism evidence="1 2">
    <name type="scientific">Quercus suber</name>
    <name type="common">Cork oak</name>
    <dbReference type="NCBI Taxonomy" id="58331"/>
    <lineage>
        <taxon>Eukaryota</taxon>
        <taxon>Viridiplantae</taxon>
        <taxon>Streptophyta</taxon>
        <taxon>Embryophyta</taxon>
        <taxon>Tracheophyta</taxon>
        <taxon>Spermatophyta</taxon>
        <taxon>Magnoliopsida</taxon>
        <taxon>eudicotyledons</taxon>
        <taxon>Gunneridae</taxon>
        <taxon>Pentapetalae</taxon>
        <taxon>rosids</taxon>
        <taxon>fabids</taxon>
        <taxon>Fagales</taxon>
        <taxon>Fagaceae</taxon>
        <taxon>Quercus</taxon>
    </lineage>
</organism>
<accession>A0AAW0K5L7</accession>